<feature type="region of interest" description="Disordered" evidence="1">
    <location>
        <begin position="1"/>
        <end position="23"/>
    </location>
</feature>
<feature type="region of interest" description="Disordered" evidence="1">
    <location>
        <begin position="62"/>
        <end position="103"/>
    </location>
</feature>
<dbReference type="HOGENOM" id="CLU_1916926_0_0_1"/>
<organism evidence="2 3">
    <name type="scientific">Colletotrichum gloeosporioides (strain Cg-14)</name>
    <name type="common">Anthracnose fungus</name>
    <name type="synonym">Glomerella cingulata</name>
    <dbReference type="NCBI Taxonomy" id="1237896"/>
    <lineage>
        <taxon>Eukaryota</taxon>
        <taxon>Fungi</taxon>
        <taxon>Dikarya</taxon>
        <taxon>Ascomycota</taxon>
        <taxon>Pezizomycotina</taxon>
        <taxon>Sordariomycetes</taxon>
        <taxon>Hypocreomycetidae</taxon>
        <taxon>Glomerellales</taxon>
        <taxon>Glomerellaceae</taxon>
        <taxon>Colletotrichum</taxon>
        <taxon>Colletotrichum gloeosporioides species complex</taxon>
    </lineage>
</organism>
<proteinExistence type="predicted"/>
<dbReference type="AlphaFoldDB" id="T0K4I3"/>
<feature type="compositionally biased region" description="Pro residues" evidence="1">
    <location>
        <begin position="90"/>
        <end position="100"/>
    </location>
</feature>
<sequence length="132" mass="14771">MKIAWHLAAQPGKPERKKVEPSQAPQCKYCLPACFQPWPASDRRTKHALLIASLLHGRRYVRQREPVPKHHRGYGKGRNAGKSNVGGNPPLDPVQKPPPTKCQFARDMRNLIVDAQSAVLALFDSYPARQSS</sequence>
<dbReference type="EMBL" id="AMYD01003250">
    <property type="protein sequence ID" value="EQB46824.1"/>
    <property type="molecule type" value="Genomic_DNA"/>
</dbReference>
<comment type="caution">
    <text evidence="2">The sequence shown here is derived from an EMBL/GenBank/DDBJ whole genome shotgun (WGS) entry which is preliminary data.</text>
</comment>
<accession>T0K4I3</accession>
<evidence type="ECO:0000313" key="2">
    <source>
        <dbReference type="EMBL" id="EQB46824.1"/>
    </source>
</evidence>
<reference evidence="3" key="1">
    <citation type="journal article" date="2013" name="Mol. Plant Microbe Interact.">
        <title>Global aspects of pacC regulation of pathogenicity genes in Colletotrichum gloeosporioides as revealed by transcriptome analysis.</title>
        <authorList>
            <person name="Alkan N."/>
            <person name="Meng X."/>
            <person name="Friedlander G."/>
            <person name="Reuveni E."/>
            <person name="Sukno S."/>
            <person name="Sherman A."/>
            <person name="Thon M."/>
            <person name="Fluhr R."/>
            <person name="Prusky D."/>
        </authorList>
    </citation>
    <scope>NUCLEOTIDE SEQUENCE [LARGE SCALE GENOMIC DNA]</scope>
    <source>
        <strain evidence="3">Cg-14</strain>
    </source>
</reference>
<evidence type="ECO:0000313" key="3">
    <source>
        <dbReference type="Proteomes" id="UP000015530"/>
    </source>
</evidence>
<dbReference type="Proteomes" id="UP000015530">
    <property type="component" value="Unassembled WGS sequence"/>
</dbReference>
<evidence type="ECO:0000256" key="1">
    <source>
        <dbReference type="SAM" id="MobiDB-lite"/>
    </source>
</evidence>
<protein>
    <submittedName>
        <fullName evidence="2">Uncharacterized protein</fullName>
    </submittedName>
</protein>
<gene>
    <name evidence="2" type="ORF">CGLO_14105</name>
</gene>
<name>T0K4I3_COLGC</name>